<dbReference type="Proteomes" id="UP000270468">
    <property type="component" value="Unassembled WGS sequence"/>
</dbReference>
<name>A0A3P5WCN8_9BACL</name>
<evidence type="ECO:0000313" key="1">
    <source>
        <dbReference type="EMBL" id="VDC18167.1"/>
    </source>
</evidence>
<accession>A0A3P5WCN8</accession>
<evidence type="ECO:0000313" key="2">
    <source>
        <dbReference type="Proteomes" id="UP000270468"/>
    </source>
</evidence>
<sequence length="33" mass="3983">MDGLFFIFLSRLMDYLLYAGGESMYDFFWRCSS</sequence>
<protein>
    <submittedName>
        <fullName evidence="1">Uncharacterized protein</fullName>
    </submittedName>
</protein>
<gene>
    <name evidence="1" type="ORF">FILTAD_00088</name>
</gene>
<organism evidence="1 2">
    <name type="scientific">Filibacter tadaridae</name>
    <dbReference type="NCBI Taxonomy" id="2483811"/>
    <lineage>
        <taxon>Bacteria</taxon>
        <taxon>Bacillati</taxon>
        <taxon>Bacillota</taxon>
        <taxon>Bacilli</taxon>
        <taxon>Bacillales</taxon>
        <taxon>Caryophanaceae</taxon>
        <taxon>Filibacter</taxon>
    </lineage>
</organism>
<keyword evidence="2" id="KW-1185">Reference proteome</keyword>
<reference evidence="1 2" key="1">
    <citation type="submission" date="2018-11" db="EMBL/GenBank/DDBJ databases">
        <authorList>
            <person name="Criscuolo A."/>
        </authorList>
    </citation>
    <scope>NUCLEOTIDE SEQUENCE [LARGE SCALE GENOMIC DNA]</scope>
    <source>
        <strain evidence="1">ATB-66</strain>
    </source>
</reference>
<dbReference type="EMBL" id="UXAV01000012">
    <property type="protein sequence ID" value="VDC18167.1"/>
    <property type="molecule type" value="Genomic_DNA"/>
</dbReference>
<proteinExistence type="predicted"/>
<dbReference type="AlphaFoldDB" id="A0A3P5WCN8"/>